<dbReference type="InterPro" id="IPR044711">
    <property type="entry name" value="EC11-15"/>
</dbReference>
<comment type="subcellular location">
    <subcellularLocation>
        <location evidence="1">Cytoplasmic vesicle</location>
    </subcellularLocation>
    <subcellularLocation>
        <location evidence="2">Secreted</location>
    </subcellularLocation>
</comment>
<dbReference type="GO" id="GO:0031410">
    <property type="term" value="C:cytoplasmic vesicle"/>
    <property type="evidence" value="ECO:0007669"/>
    <property type="project" value="UniProtKB-SubCell"/>
</dbReference>
<evidence type="ECO:0000256" key="6">
    <source>
        <dbReference type="ARBA" id="ARBA00023329"/>
    </source>
</evidence>
<keyword evidence="3" id="KW-0964">Secreted</keyword>
<dbReference type="EMBL" id="JAJJMA010009320">
    <property type="protein sequence ID" value="MCL7022254.1"/>
    <property type="molecule type" value="Genomic_DNA"/>
</dbReference>
<evidence type="ECO:0000313" key="11">
    <source>
        <dbReference type="EMBL" id="MCL7022254.1"/>
    </source>
</evidence>
<dbReference type="GO" id="GO:0080155">
    <property type="term" value="P:regulation of double fertilization forming a zygote and endosperm"/>
    <property type="evidence" value="ECO:0007669"/>
    <property type="project" value="UniProtKB-ARBA"/>
</dbReference>
<evidence type="ECO:0000256" key="9">
    <source>
        <dbReference type="SAM" id="SignalP"/>
    </source>
</evidence>
<name>A0AA41RL65_PAPNU</name>
<evidence type="ECO:0000313" key="12">
    <source>
        <dbReference type="Proteomes" id="UP001177140"/>
    </source>
</evidence>
<organism evidence="11 12">
    <name type="scientific">Papaver nudicaule</name>
    <name type="common">Iceland poppy</name>
    <dbReference type="NCBI Taxonomy" id="74823"/>
    <lineage>
        <taxon>Eukaryota</taxon>
        <taxon>Viridiplantae</taxon>
        <taxon>Streptophyta</taxon>
        <taxon>Embryophyta</taxon>
        <taxon>Tracheophyta</taxon>
        <taxon>Spermatophyta</taxon>
        <taxon>Magnoliopsida</taxon>
        <taxon>Ranunculales</taxon>
        <taxon>Papaveraceae</taxon>
        <taxon>Papaveroideae</taxon>
        <taxon>Papaver</taxon>
    </lineage>
</organism>
<feature type="signal peptide" evidence="9">
    <location>
        <begin position="1"/>
        <end position="24"/>
    </location>
</feature>
<evidence type="ECO:0000256" key="7">
    <source>
        <dbReference type="ARBA" id="ARBA00034457"/>
    </source>
</evidence>
<dbReference type="GO" id="GO:0005576">
    <property type="term" value="C:extracellular region"/>
    <property type="evidence" value="ECO:0007669"/>
    <property type="project" value="UniProtKB-SubCell"/>
</dbReference>
<keyword evidence="6" id="KW-0968">Cytoplasmic vesicle</keyword>
<evidence type="ECO:0000256" key="4">
    <source>
        <dbReference type="ARBA" id="ARBA00022729"/>
    </source>
</evidence>
<evidence type="ECO:0000259" key="10">
    <source>
        <dbReference type="Pfam" id="PF05617"/>
    </source>
</evidence>
<feature type="chain" id="PRO_5041376768" description="Prolamin-like domain-containing protein" evidence="9">
    <location>
        <begin position="25"/>
        <end position="152"/>
    </location>
</feature>
<dbReference type="GO" id="GO:2000008">
    <property type="term" value="P:regulation of protein localization to cell surface"/>
    <property type="evidence" value="ECO:0007669"/>
    <property type="project" value="UniProtKB-ARBA"/>
</dbReference>
<sequence length="152" mass="16386">MATTHLTSPKSLLTITLFIAVALSTTMNFNNIGRSTTGVLARPLLDVETAPISLAARLQSNGSYSECWESLTELQACTGEVILFFLNGETHLGRNCCKAIHIIQHNCWPAMLGSLGFTEEEGDILRGYCDATADVLPPPSPIVPLAKDDLKP</sequence>
<dbReference type="AlphaFoldDB" id="A0AA41RL65"/>
<dbReference type="GO" id="GO:0009567">
    <property type="term" value="P:double fertilization forming a zygote and endosperm"/>
    <property type="evidence" value="ECO:0007669"/>
    <property type="project" value="InterPro"/>
</dbReference>
<reference evidence="11" key="1">
    <citation type="submission" date="2022-03" db="EMBL/GenBank/DDBJ databases">
        <title>A functionally conserved STORR gene fusion in Papaver species that diverged 16.8 million years ago.</title>
        <authorList>
            <person name="Catania T."/>
        </authorList>
    </citation>
    <scope>NUCLEOTIDE SEQUENCE</scope>
    <source>
        <strain evidence="11">S-191538</strain>
    </source>
</reference>
<evidence type="ECO:0000256" key="1">
    <source>
        <dbReference type="ARBA" id="ARBA00004541"/>
    </source>
</evidence>
<accession>A0AA41RL65</accession>
<comment type="similarity">
    <text evidence="8">Belongs to the plant egg cell-secreted peptide family.</text>
</comment>
<dbReference type="Proteomes" id="UP001177140">
    <property type="component" value="Unassembled WGS sequence"/>
</dbReference>
<feature type="domain" description="Prolamin-like" evidence="10">
    <location>
        <begin position="66"/>
        <end position="130"/>
    </location>
</feature>
<evidence type="ECO:0000256" key="5">
    <source>
        <dbReference type="ARBA" id="ARBA00023279"/>
    </source>
</evidence>
<dbReference type="PANTHER" id="PTHR35293">
    <property type="entry name" value="EGG CELL-SECRETED PROTEIN 1.5"/>
    <property type="match status" value="1"/>
</dbReference>
<comment type="caution">
    <text evidence="11">The sequence shown here is derived from an EMBL/GenBank/DDBJ whole genome shotgun (WGS) entry which is preliminary data.</text>
</comment>
<comment type="function">
    <text evidence="7">Involved in the regulation of gamete interactions during the double fertilization and to prevent multiple-pollen tube attraction; mediates the redistribution of the gamete fusogen HAP2/GCS1 to the cell surface after secretion upon sperm arrival.</text>
</comment>
<protein>
    <recommendedName>
        <fullName evidence="10">Prolamin-like domain-containing protein</fullName>
    </recommendedName>
</protein>
<keyword evidence="4 9" id="KW-0732">Signal</keyword>
<evidence type="ECO:0000256" key="2">
    <source>
        <dbReference type="ARBA" id="ARBA00004613"/>
    </source>
</evidence>
<evidence type="ECO:0000256" key="3">
    <source>
        <dbReference type="ARBA" id="ARBA00022525"/>
    </source>
</evidence>
<dbReference type="Pfam" id="PF05617">
    <property type="entry name" value="Prolamin_like"/>
    <property type="match status" value="1"/>
</dbReference>
<evidence type="ECO:0000256" key="8">
    <source>
        <dbReference type="ARBA" id="ARBA00034484"/>
    </source>
</evidence>
<proteinExistence type="inferred from homology"/>
<gene>
    <name evidence="11" type="ORF">MKW94_006033</name>
</gene>
<dbReference type="InterPro" id="IPR008502">
    <property type="entry name" value="Prolamin-like"/>
</dbReference>
<keyword evidence="5" id="KW-0278">Fertilization</keyword>
<dbReference type="PANTHER" id="PTHR35293:SF1">
    <property type="entry name" value="EGG CELL-SECRETED PROTEIN 1.5"/>
    <property type="match status" value="1"/>
</dbReference>
<keyword evidence="12" id="KW-1185">Reference proteome</keyword>